<protein>
    <submittedName>
        <fullName evidence="1">Uncharacterized protein</fullName>
    </submittedName>
</protein>
<proteinExistence type="predicted"/>
<sequence>MLDTPSKVQTRRRIEENDLDLQKVIEYPLGPIAWALATPDGMPIKTNKAVLMHRLEEQSALYISAKEQQHIHVIDGNALSHALADLLMTSGELAKN</sequence>
<dbReference type="AlphaFoldDB" id="A0AAV4HH77"/>
<evidence type="ECO:0000313" key="1">
    <source>
        <dbReference type="EMBL" id="GFR97069.1"/>
    </source>
</evidence>
<reference evidence="1 2" key="1">
    <citation type="journal article" date="2021" name="Elife">
        <title>Chloroplast acquisition without the gene transfer in kleptoplastic sea slugs, Plakobranchus ocellatus.</title>
        <authorList>
            <person name="Maeda T."/>
            <person name="Takahashi S."/>
            <person name="Yoshida T."/>
            <person name="Shimamura S."/>
            <person name="Takaki Y."/>
            <person name="Nagai Y."/>
            <person name="Toyoda A."/>
            <person name="Suzuki Y."/>
            <person name="Arimoto A."/>
            <person name="Ishii H."/>
            <person name="Satoh N."/>
            <person name="Nishiyama T."/>
            <person name="Hasebe M."/>
            <person name="Maruyama T."/>
            <person name="Minagawa J."/>
            <person name="Obokata J."/>
            <person name="Shigenobu S."/>
        </authorList>
    </citation>
    <scope>NUCLEOTIDE SEQUENCE [LARGE SCALE GENOMIC DNA]</scope>
</reference>
<organism evidence="1 2">
    <name type="scientific">Elysia marginata</name>
    <dbReference type="NCBI Taxonomy" id="1093978"/>
    <lineage>
        <taxon>Eukaryota</taxon>
        <taxon>Metazoa</taxon>
        <taxon>Spiralia</taxon>
        <taxon>Lophotrochozoa</taxon>
        <taxon>Mollusca</taxon>
        <taxon>Gastropoda</taxon>
        <taxon>Heterobranchia</taxon>
        <taxon>Euthyneura</taxon>
        <taxon>Panpulmonata</taxon>
        <taxon>Sacoglossa</taxon>
        <taxon>Placobranchoidea</taxon>
        <taxon>Plakobranchidae</taxon>
        <taxon>Elysia</taxon>
    </lineage>
</organism>
<evidence type="ECO:0000313" key="2">
    <source>
        <dbReference type="Proteomes" id="UP000762676"/>
    </source>
</evidence>
<keyword evidence="2" id="KW-1185">Reference proteome</keyword>
<dbReference type="Proteomes" id="UP000762676">
    <property type="component" value="Unassembled WGS sequence"/>
</dbReference>
<gene>
    <name evidence="1" type="ORF">ElyMa_002737100</name>
</gene>
<comment type="caution">
    <text evidence="1">The sequence shown here is derived from an EMBL/GenBank/DDBJ whole genome shotgun (WGS) entry which is preliminary data.</text>
</comment>
<name>A0AAV4HH77_9GAST</name>
<accession>A0AAV4HH77</accession>
<dbReference type="EMBL" id="BMAT01005613">
    <property type="protein sequence ID" value="GFR97069.1"/>
    <property type="molecule type" value="Genomic_DNA"/>
</dbReference>